<evidence type="ECO:0008006" key="4">
    <source>
        <dbReference type="Google" id="ProtNLM"/>
    </source>
</evidence>
<dbReference type="EMBL" id="WHOB01000069">
    <property type="protein sequence ID" value="NOU81960.1"/>
    <property type="molecule type" value="Genomic_DNA"/>
</dbReference>
<evidence type="ECO:0000313" key="3">
    <source>
        <dbReference type="Proteomes" id="UP000596857"/>
    </source>
</evidence>
<feature type="transmembrane region" description="Helical" evidence="1">
    <location>
        <begin position="96"/>
        <end position="115"/>
    </location>
</feature>
<proteinExistence type="predicted"/>
<dbReference type="RefSeq" id="WP_171719349.1">
    <property type="nucleotide sequence ID" value="NZ_WHOB01000069.1"/>
</dbReference>
<protein>
    <recommendedName>
        <fullName evidence="4">DUF4367 domain-containing protein</fullName>
    </recommendedName>
</protein>
<accession>A0ABX1YLN0</accession>
<name>A0ABX1YLN0_9BACL</name>
<evidence type="ECO:0000256" key="1">
    <source>
        <dbReference type="SAM" id="Phobius"/>
    </source>
</evidence>
<keyword evidence="1" id="KW-1133">Transmembrane helix</keyword>
<evidence type="ECO:0000313" key="2">
    <source>
        <dbReference type="EMBL" id="NOU81960.1"/>
    </source>
</evidence>
<comment type="caution">
    <text evidence="2">The sequence shown here is derived from an EMBL/GenBank/DDBJ whole genome shotgun (WGS) entry which is preliminary data.</text>
</comment>
<organism evidence="2 3">
    <name type="scientific">Paenibacillus phytohabitans</name>
    <dbReference type="NCBI Taxonomy" id="2654978"/>
    <lineage>
        <taxon>Bacteria</taxon>
        <taxon>Bacillati</taxon>
        <taxon>Bacillota</taxon>
        <taxon>Bacilli</taxon>
        <taxon>Bacillales</taxon>
        <taxon>Paenibacillaceae</taxon>
        <taxon>Paenibacillus</taxon>
    </lineage>
</organism>
<reference evidence="2 3" key="1">
    <citation type="submission" date="2019-10" db="EMBL/GenBank/DDBJ databases">
        <title>Description of Paenibacillus terricola sp. nov.</title>
        <authorList>
            <person name="Carlier A."/>
            <person name="Qi S."/>
        </authorList>
    </citation>
    <scope>NUCLEOTIDE SEQUENCE [LARGE SCALE GENOMIC DNA]</scope>
    <source>
        <strain evidence="2 3">LMG 31459</strain>
    </source>
</reference>
<keyword evidence="3" id="KW-1185">Reference proteome</keyword>
<keyword evidence="1" id="KW-0472">Membrane</keyword>
<gene>
    <name evidence="2" type="ORF">GC101_24150</name>
</gene>
<sequence>MNSRANGNSQPVGTDEAWAKLQEKLGQEPVNPVWAEWGKQEAALAAQTEETVITDSAASGINSISSVRARENTGSELPQNSIRKSRRPVLSRSRKWAAAAAGVAIFAAILATPVGNTAMAAILNQFRMQDVAVVEESDLRDMFYQVSGEGDFHKTMNSFGTFSIANGTVEGKLPVGEIQGVLGYEPLKGQDITGMKTVEVSPSRDITLTLNVDEVNQALKRVGSNDLLPESVDGKPLTLHLPEIVNYDLSPDQEHWATLSQMNTPVVTVDPSIDIDEALDAVVNFPLIPDYLRSDLQKSRILSGDIPMPLIKGSNDEQITVADTPVILTEMKFSRGYSYSAVWVQDGQMLQLTGGDVYPDRDKFIQKVQELITQ</sequence>
<keyword evidence="1" id="KW-0812">Transmembrane</keyword>
<dbReference type="Proteomes" id="UP000596857">
    <property type="component" value="Unassembled WGS sequence"/>
</dbReference>